<keyword evidence="6" id="KW-1133">Transmembrane helix</keyword>
<evidence type="ECO:0000256" key="2">
    <source>
        <dbReference type="ARBA" id="ARBA00006787"/>
    </source>
</evidence>
<keyword evidence="4" id="KW-0560">Oxidoreductase</keyword>
<comment type="cofactor">
    <cofactor evidence="1">
        <name>Fe(2+)</name>
        <dbReference type="ChEBI" id="CHEBI:29033"/>
    </cofactor>
</comment>
<feature type="transmembrane region" description="Helical" evidence="6">
    <location>
        <begin position="6"/>
        <end position="26"/>
    </location>
</feature>
<reference evidence="7" key="1">
    <citation type="journal article" date="2020" name="Nature">
        <title>Giant virus diversity and host interactions through global metagenomics.</title>
        <authorList>
            <person name="Schulz F."/>
            <person name="Roux S."/>
            <person name="Paez-Espino D."/>
            <person name="Jungbluth S."/>
            <person name="Walsh D.A."/>
            <person name="Denef V.J."/>
            <person name="McMahon K.D."/>
            <person name="Konstantinidis K.T."/>
            <person name="Eloe-Fadrosh E.A."/>
            <person name="Kyrpides N.C."/>
            <person name="Woyke T."/>
        </authorList>
    </citation>
    <scope>NUCLEOTIDE SEQUENCE</scope>
    <source>
        <strain evidence="7">GVMAG-M-3300023174-134</strain>
    </source>
</reference>
<dbReference type="EMBL" id="MN739578">
    <property type="protein sequence ID" value="QHT13979.1"/>
    <property type="molecule type" value="Genomic_DNA"/>
</dbReference>
<evidence type="ECO:0000256" key="6">
    <source>
        <dbReference type="SAM" id="Phobius"/>
    </source>
</evidence>
<keyword evidence="5" id="KW-0408">Iron</keyword>
<dbReference type="AlphaFoldDB" id="A0A6C0DDE9"/>
<evidence type="ECO:0008006" key="8">
    <source>
        <dbReference type="Google" id="ProtNLM"/>
    </source>
</evidence>
<evidence type="ECO:0000256" key="3">
    <source>
        <dbReference type="ARBA" id="ARBA00022723"/>
    </source>
</evidence>
<accession>A0A6C0DDE9</accession>
<dbReference type="GO" id="GO:0010436">
    <property type="term" value="F:carotenoid dioxygenase activity"/>
    <property type="evidence" value="ECO:0007669"/>
    <property type="project" value="TreeGrafter"/>
</dbReference>
<keyword evidence="6" id="KW-0472">Membrane</keyword>
<name>A0A6C0DDE9_9ZZZZ</name>
<keyword evidence="3" id="KW-0479">Metal-binding</keyword>
<evidence type="ECO:0000256" key="1">
    <source>
        <dbReference type="ARBA" id="ARBA00001954"/>
    </source>
</evidence>
<dbReference type="PANTHER" id="PTHR10543">
    <property type="entry name" value="BETA-CAROTENE DIOXYGENASE"/>
    <property type="match status" value="1"/>
</dbReference>
<comment type="similarity">
    <text evidence="2">Belongs to the carotenoid oxygenase family.</text>
</comment>
<evidence type="ECO:0000313" key="7">
    <source>
        <dbReference type="EMBL" id="QHT13979.1"/>
    </source>
</evidence>
<proteinExistence type="inferred from homology"/>
<dbReference type="InterPro" id="IPR004294">
    <property type="entry name" value="Carotenoid_Oase"/>
</dbReference>
<sequence length="461" mass="54424">MTIYFFLFILLIKTIFINTLFVKIPFGPRFKIKDREFTKKLEYKLIESEQNILKKLDGFYGMIGPDIDIKTVSTIFDLFTGDGLIHGVFFDNGELTFIKYFIRTDKLRYEQKNGKIPKNNILKILFEVLSSMKLLPKLLGVSNTALMHFDNNTYSLYERDLPYKLDINFKTKNIKTIEKKLIKHIQQFSAHSKTNGSTIETIDCDIFRNEVRYFELDKNFETIKTHTIKTKYIPIIHDFWSSQNKIIFIDSPLIIDFNNFLNTPMSVKLDETKETIINVLDKTTMKIERYHLNESFYVFHFANSKENDTHIDIYASLYEKIDFNELNITGKYRKITINKRTKLVTIEKNPELEELNIEFPISYGNRTIFKSIENRVNNGFVICEGMELIKRIELVDKFICGEPAIKKVDDTYYLIAFYYSIYNNKDTRLFIMNLDAYTFIDIHIKEEIGLGFHSIFIPTKC</sequence>
<dbReference type="GO" id="GO:0046872">
    <property type="term" value="F:metal ion binding"/>
    <property type="evidence" value="ECO:0007669"/>
    <property type="project" value="UniProtKB-KW"/>
</dbReference>
<organism evidence="7">
    <name type="scientific">viral metagenome</name>
    <dbReference type="NCBI Taxonomy" id="1070528"/>
    <lineage>
        <taxon>unclassified sequences</taxon>
        <taxon>metagenomes</taxon>
        <taxon>organismal metagenomes</taxon>
    </lineage>
</organism>
<dbReference type="PANTHER" id="PTHR10543:SF89">
    <property type="entry name" value="CAROTENOID 9,10(9',10')-CLEAVAGE DIOXYGENASE 1"/>
    <property type="match status" value="1"/>
</dbReference>
<dbReference type="GO" id="GO:0016121">
    <property type="term" value="P:carotene catabolic process"/>
    <property type="evidence" value="ECO:0007669"/>
    <property type="project" value="TreeGrafter"/>
</dbReference>
<protein>
    <recommendedName>
        <fullName evidence="8">Dioxygenase</fullName>
    </recommendedName>
</protein>
<evidence type="ECO:0000256" key="5">
    <source>
        <dbReference type="ARBA" id="ARBA00023004"/>
    </source>
</evidence>
<evidence type="ECO:0000256" key="4">
    <source>
        <dbReference type="ARBA" id="ARBA00023002"/>
    </source>
</evidence>
<keyword evidence="6" id="KW-0812">Transmembrane</keyword>
<dbReference type="Pfam" id="PF03055">
    <property type="entry name" value="RPE65"/>
    <property type="match status" value="1"/>
</dbReference>